<feature type="domain" description="Arabinosidase BT-3657-like N-terminal" evidence="3">
    <location>
        <begin position="59"/>
        <end position="158"/>
    </location>
</feature>
<dbReference type="Pfam" id="PF22847">
    <property type="entry name" value="BT_3657-like_N"/>
    <property type="match status" value="1"/>
</dbReference>
<organism evidence="4 5">
    <name type="scientific">Oleiharenicola lentus</name>
    <dbReference type="NCBI Taxonomy" id="2508720"/>
    <lineage>
        <taxon>Bacteria</taxon>
        <taxon>Pseudomonadati</taxon>
        <taxon>Verrucomicrobiota</taxon>
        <taxon>Opitutia</taxon>
        <taxon>Opitutales</taxon>
        <taxon>Opitutaceae</taxon>
        <taxon>Oleiharenicola</taxon>
    </lineage>
</organism>
<dbReference type="InterPro" id="IPR050727">
    <property type="entry name" value="GH43_arabinanases"/>
</dbReference>
<dbReference type="OrthoDB" id="9758923at2"/>
<dbReference type="GO" id="GO:0016787">
    <property type="term" value="F:hydrolase activity"/>
    <property type="evidence" value="ECO:0007669"/>
    <property type="project" value="UniProtKB-KW"/>
</dbReference>
<dbReference type="PANTHER" id="PTHR43301">
    <property type="entry name" value="ARABINAN ENDO-1,5-ALPHA-L-ARABINOSIDASE"/>
    <property type="match status" value="1"/>
</dbReference>
<comment type="caution">
    <text evidence="4">The sequence shown here is derived from an EMBL/GenBank/DDBJ whole genome shotgun (WGS) entry which is preliminary data.</text>
</comment>
<feature type="region of interest" description="Disordered" evidence="1">
    <location>
        <begin position="1"/>
        <end position="24"/>
    </location>
</feature>
<keyword evidence="2" id="KW-1133">Transmembrane helix</keyword>
<dbReference type="CDD" id="cd08983">
    <property type="entry name" value="GH43_Bt3655-like"/>
    <property type="match status" value="1"/>
</dbReference>
<evidence type="ECO:0000313" key="5">
    <source>
        <dbReference type="Proteomes" id="UP000290218"/>
    </source>
</evidence>
<dbReference type="EMBL" id="SDHX01000002">
    <property type="protein sequence ID" value="RXK53634.1"/>
    <property type="molecule type" value="Genomic_DNA"/>
</dbReference>
<feature type="transmembrane region" description="Helical" evidence="2">
    <location>
        <begin position="30"/>
        <end position="51"/>
    </location>
</feature>
<accession>A0A4Q1C5C0</accession>
<keyword evidence="2" id="KW-0472">Membrane</keyword>
<proteinExistence type="predicted"/>
<dbReference type="SUPFAM" id="SSF75005">
    <property type="entry name" value="Arabinanase/levansucrase/invertase"/>
    <property type="match status" value="1"/>
</dbReference>
<name>A0A4Q1C5C0_9BACT</name>
<dbReference type="Proteomes" id="UP000290218">
    <property type="component" value="Unassembled WGS sequence"/>
</dbReference>
<feature type="compositionally biased region" description="Basic and acidic residues" evidence="1">
    <location>
        <begin position="11"/>
        <end position="24"/>
    </location>
</feature>
<sequence>MSQTNPTASIRHPEPREGSKGIRGKDRAGAGLLGFFAALRMTVWGVVFLILGASSPLRAAEPAKPALPETCYLFAYFLHKEEADGFRLAWSADGREFKMLNDGKSYLKPTAGENKLMRDPHLLRGPDGTFHLVWTTGWTGKTIGYASSQDLLTWSEQKTLPVMAHEPEAQNCWAPEITWNPAKQHFLVHWSTTILGKFPETEMSNRRRERNHRIYATTTKDFVTFTPTKLLYDAGYNVIDANIIPAEDGTGDWLMFVKDETFAPVTQKNIRLVRGRTPEGPWDPVSPPLTGNYWAEGPAAIKVGDEYRVYFDKHMLDFIGLVRSRDLKTWEDVSDRVTFPPQARHGCILAVPRAVVERLLKP</sequence>
<dbReference type="Gene3D" id="2.115.10.20">
    <property type="entry name" value="Glycosyl hydrolase domain, family 43"/>
    <property type="match status" value="1"/>
</dbReference>
<evidence type="ECO:0000256" key="2">
    <source>
        <dbReference type="SAM" id="Phobius"/>
    </source>
</evidence>
<dbReference type="PANTHER" id="PTHR43301:SF3">
    <property type="entry name" value="ARABINAN ENDO-1,5-ALPHA-L-ARABINOSIDASE A-RELATED"/>
    <property type="match status" value="1"/>
</dbReference>
<keyword evidence="4" id="KW-0378">Hydrolase</keyword>
<keyword evidence="5" id="KW-1185">Reference proteome</keyword>
<evidence type="ECO:0000259" key="3">
    <source>
        <dbReference type="Pfam" id="PF22847"/>
    </source>
</evidence>
<dbReference type="InterPro" id="IPR055133">
    <property type="entry name" value="BT_3657-like_N"/>
</dbReference>
<reference evidence="4 5" key="1">
    <citation type="submission" date="2019-01" db="EMBL/GenBank/DDBJ databases">
        <title>Lacunisphaera sp. strain TWA-58.</title>
        <authorList>
            <person name="Chen W.-M."/>
        </authorList>
    </citation>
    <scope>NUCLEOTIDE SEQUENCE [LARGE SCALE GENOMIC DNA]</scope>
    <source>
        <strain evidence="4 5">TWA-58</strain>
    </source>
</reference>
<protein>
    <submittedName>
        <fullName evidence="4">Glycosyl hydrolase</fullName>
    </submittedName>
</protein>
<dbReference type="AlphaFoldDB" id="A0A4Q1C5C0"/>
<evidence type="ECO:0000313" key="4">
    <source>
        <dbReference type="EMBL" id="RXK53634.1"/>
    </source>
</evidence>
<gene>
    <name evidence="4" type="ORF">ESB00_18265</name>
</gene>
<keyword evidence="2" id="KW-0812">Transmembrane</keyword>
<dbReference type="InterPro" id="IPR023296">
    <property type="entry name" value="Glyco_hydro_beta-prop_sf"/>
</dbReference>
<evidence type="ECO:0000256" key="1">
    <source>
        <dbReference type="SAM" id="MobiDB-lite"/>
    </source>
</evidence>